<feature type="compositionally biased region" description="Polar residues" evidence="1">
    <location>
        <begin position="1"/>
        <end position="10"/>
    </location>
</feature>
<feature type="region of interest" description="Disordered" evidence="1">
    <location>
        <begin position="1"/>
        <end position="44"/>
    </location>
</feature>
<evidence type="ECO:0000313" key="3">
    <source>
        <dbReference type="Proteomes" id="UP001362999"/>
    </source>
</evidence>
<dbReference type="EMBL" id="JAWWNJ010000161">
    <property type="protein sequence ID" value="KAK6978168.1"/>
    <property type="molecule type" value="Genomic_DNA"/>
</dbReference>
<dbReference type="Proteomes" id="UP001362999">
    <property type="component" value="Unassembled WGS sequence"/>
</dbReference>
<reference evidence="2 3" key="1">
    <citation type="journal article" date="2024" name="J Genomics">
        <title>Draft genome sequencing and assembly of Favolaschia claudopus CIRM-BRFM 2984 isolated from oak limbs.</title>
        <authorList>
            <person name="Navarro D."/>
            <person name="Drula E."/>
            <person name="Chaduli D."/>
            <person name="Cazenave R."/>
            <person name="Ahrendt S."/>
            <person name="Wang J."/>
            <person name="Lipzen A."/>
            <person name="Daum C."/>
            <person name="Barry K."/>
            <person name="Grigoriev I.V."/>
            <person name="Favel A."/>
            <person name="Rosso M.N."/>
            <person name="Martin F."/>
        </authorList>
    </citation>
    <scope>NUCLEOTIDE SEQUENCE [LARGE SCALE GENOMIC DNA]</scope>
    <source>
        <strain evidence="2 3">CIRM-BRFM 2984</strain>
    </source>
</reference>
<name>A0AAV9ZCW6_9AGAR</name>
<evidence type="ECO:0000256" key="1">
    <source>
        <dbReference type="SAM" id="MobiDB-lite"/>
    </source>
</evidence>
<protein>
    <submittedName>
        <fullName evidence="2">Uncharacterized protein</fullName>
    </submittedName>
</protein>
<organism evidence="2 3">
    <name type="scientific">Favolaschia claudopus</name>
    <dbReference type="NCBI Taxonomy" id="2862362"/>
    <lineage>
        <taxon>Eukaryota</taxon>
        <taxon>Fungi</taxon>
        <taxon>Dikarya</taxon>
        <taxon>Basidiomycota</taxon>
        <taxon>Agaricomycotina</taxon>
        <taxon>Agaricomycetes</taxon>
        <taxon>Agaricomycetidae</taxon>
        <taxon>Agaricales</taxon>
        <taxon>Marasmiineae</taxon>
        <taxon>Mycenaceae</taxon>
        <taxon>Favolaschia</taxon>
    </lineage>
</organism>
<gene>
    <name evidence="2" type="ORF">R3P38DRAFT_3376868</name>
</gene>
<keyword evidence="3" id="KW-1185">Reference proteome</keyword>
<proteinExistence type="predicted"/>
<comment type="caution">
    <text evidence="2">The sequence shown here is derived from an EMBL/GenBank/DDBJ whole genome shotgun (WGS) entry which is preliminary data.</text>
</comment>
<evidence type="ECO:0000313" key="2">
    <source>
        <dbReference type="EMBL" id="KAK6978168.1"/>
    </source>
</evidence>
<accession>A0AAV9ZCW6</accession>
<dbReference type="AlphaFoldDB" id="A0AAV9ZCW6"/>
<sequence>MYDQTQLTNCTDHEDDQFYPDLFASDSEDSEMPHVSRTGEPSKYLTHVDPHEIEMRVKRQLTLAGVEPNRTLEKLRLTRSVISGSTMIPILLDSKFKPNDLDVYANEQGGEDMLAHMHDEEEFKSVKTIESSAASYTRILRIHWLVKEDNLVNLIIVPDDNPMVAIFHFHSTIVMNCLTGYGVFCAYPALTLNRKSISNTGVFHTDESRRRADTCYTKYISRGIEHQSHLRHHGRWAHHQCGTDKSCPATIRSMHDEESLWIGLPSVVGVGREQAAYNNVESVIWSLGGWECSPTRHYNMTTTVSVPIATREIVPELEDIDSVEHEGEDDLLLVSRSSTL</sequence>